<feature type="domain" description="Reductase C-terminal" evidence="6">
    <location>
        <begin position="319"/>
        <end position="401"/>
    </location>
</feature>
<accession>A0A9D1UM63</accession>
<reference evidence="7" key="2">
    <citation type="submission" date="2021-04" db="EMBL/GenBank/DDBJ databases">
        <authorList>
            <person name="Gilroy R."/>
        </authorList>
    </citation>
    <scope>NUCLEOTIDE SEQUENCE</scope>
    <source>
        <strain evidence="7">CHK32-1732</strain>
    </source>
</reference>
<dbReference type="Pfam" id="PF14759">
    <property type="entry name" value="Reductase_C"/>
    <property type="match status" value="1"/>
</dbReference>
<proteinExistence type="predicted"/>
<reference evidence="7" key="1">
    <citation type="journal article" date="2021" name="PeerJ">
        <title>Extensive microbial diversity within the chicken gut microbiome revealed by metagenomics and culture.</title>
        <authorList>
            <person name="Gilroy R."/>
            <person name="Ravi A."/>
            <person name="Getino M."/>
            <person name="Pursley I."/>
            <person name="Horton D.L."/>
            <person name="Alikhan N.F."/>
            <person name="Baker D."/>
            <person name="Gharbi K."/>
            <person name="Hall N."/>
            <person name="Watson M."/>
            <person name="Adriaenssens E.M."/>
            <person name="Foster-Nyarko E."/>
            <person name="Jarju S."/>
            <person name="Secka A."/>
            <person name="Antonio M."/>
            <person name="Oren A."/>
            <person name="Chaudhuri R.R."/>
            <person name="La Ragione R."/>
            <person name="Hildebrand F."/>
            <person name="Pallen M.J."/>
        </authorList>
    </citation>
    <scope>NUCLEOTIDE SEQUENCE</scope>
    <source>
        <strain evidence="7">CHK32-1732</strain>
    </source>
</reference>
<dbReference type="Gene3D" id="3.30.390.30">
    <property type="match status" value="1"/>
</dbReference>
<keyword evidence="4" id="KW-0560">Oxidoreductase</keyword>
<dbReference type="EMBL" id="DXGC01000070">
    <property type="protein sequence ID" value="HIW91515.1"/>
    <property type="molecule type" value="Genomic_DNA"/>
</dbReference>
<gene>
    <name evidence="7" type="ORF">H9870_07640</name>
</gene>
<dbReference type="SUPFAM" id="SSF55424">
    <property type="entry name" value="FAD/NAD-linked reductases, dimerisation (C-terminal) domain"/>
    <property type="match status" value="1"/>
</dbReference>
<dbReference type="GO" id="GO:0005737">
    <property type="term" value="C:cytoplasm"/>
    <property type="evidence" value="ECO:0007669"/>
    <property type="project" value="TreeGrafter"/>
</dbReference>
<dbReference type="InterPro" id="IPR028202">
    <property type="entry name" value="Reductase_C"/>
</dbReference>
<dbReference type="AlphaFoldDB" id="A0A9D1UM63"/>
<feature type="domain" description="FAD/NAD(P)-binding" evidence="5">
    <location>
        <begin position="5"/>
        <end position="299"/>
    </location>
</feature>
<evidence type="ECO:0000256" key="3">
    <source>
        <dbReference type="ARBA" id="ARBA00022827"/>
    </source>
</evidence>
<dbReference type="Pfam" id="PF07992">
    <property type="entry name" value="Pyr_redox_2"/>
    <property type="match status" value="1"/>
</dbReference>
<evidence type="ECO:0000313" key="8">
    <source>
        <dbReference type="Proteomes" id="UP000824190"/>
    </source>
</evidence>
<dbReference type="Proteomes" id="UP000824190">
    <property type="component" value="Unassembled WGS sequence"/>
</dbReference>
<dbReference type="GO" id="GO:0016651">
    <property type="term" value="F:oxidoreductase activity, acting on NAD(P)H"/>
    <property type="evidence" value="ECO:0007669"/>
    <property type="project" value="TreeGrafter"/>
</dbReference>
<evidence type="ECO:0000256" key="2">
    <source>
        <dbReference type="ARBA" id="ARBA00022630"/>
    </source>
</evidence>
<dbReference type="InterPro" id="IPR036188">
    <property type="entry name" value="FAD/NAD-bd_sf"/>
</dbReference>
<organism evidence="7 8">
    <name type="scientific">Candidatus Corynebacterium avicola</name>
    <dbReference type="NCBI Taxonomy" id="2838527"/>
    <lineage>
        <taxon>Bacteria</taxon>
        <taxon>Bacillati</taxon>
        <taxon>Actinomycetota</taxon>
        <taxon>Actinomycetes</taxon>
        <taxon>Mycobacteriales</taxon>
        <taxon>Corynebacteriaceae</taxon>
        <taxon>Corynebacterium</taxon>
    </lineage>
</organism>
<dbReference type="PANTHER" id="PTHR43557:SF2">
    <property type="entry name" value="RIESKE DOMAIN-CONTAINING PROTEIN-RELATED"/>
    <property type="match status" value="1"/>
</dbReference>
<dbReference type="InterPro" id="IPR023753">
    <property type="entry name" value="FAD/NAD-binding_dom"/>
</dbReference>
<protein>
    <submittedName>
        <fullName evidence="7">FAD-dependent oxidoreductase</fullName>
    </submittedName>
</protein>
<evidence type="ECO:0000256" key="1">
    <source>
        <dbReference type="ARBA" id="ARBA00001974"/>
    </source>
</evidence>
<dbReference type="PRINTS" id="PR00411">
    <property type="entry name" value="PNDRDTASEI"/>
</dbReference>
<evidence type="ECO:0000259" key="5">
    <source>
        <dbReference type="Pfam" id="PF07992"/>
    </source>
</evidence>
<sequence>MTVSSVVVIGAGIAGFSAVTELRRLGHSGPVTIVDSEPGSYDRPPLSKRLFEDDFTLDSVAFATGERFAELAVDTKFNTAVRSVDPATRTVALDDGSTLEADAVVIATGGTARTLPIPGADLEEVSVLRTYEDAEQLRGRITEGRRVAVVGAGLIGAELASSFLEVGADVTLIDPVEVPLVPAVGELLATAVHAMHGGRGIRVVTGLTESFTAVEDGIRVDVRDHEPVTVDHVVVGVGMVPDTSLAEQAGVDCDDGILVDDNFATSVPGIYAAGDVARHRTSDGQLARRAEHWEAAQFAGQAVAHAILGLEVPVQGAGWFWSDRHGHHLEAVGRLSGDGEVVVREGGEYPTVFLVDDGVLVGAAAVDEPKTIRAARGLIDKGIPVTVGELSDPSVQLRKLLKVKK</sequence>
<comment type="cofactor">
    <cofactor evidence="1">
        <name>FAD</name>
        <dbReference type="ChEBI" id="CHEBI:57692"/>
    </cofactor>
</comment>
<dbReference type="InterPro" id="IPR016156">
    <property type="entry name" value="FAD/NAD-linked_Rdtase_dimer_sf"/>
</dbReference>
<dbReference type="PRINTS" id="PR00368">
    <property type="entry name" value="FADPNR"/>
</dbReference>
<keyword evidence="2" id="KW-0285">Flavoprotein</keyword>
<dbReference type="SUPFAM" id="SSF51905">
    <property type="entry name" value="FAD/NAD(P)-binding domain"/>
    <property type="match status" value="1"/>
</dbReference>
<dbReference type="PANTHER" id="PTHR43557">
    <property type="entry name" value="APOPTOSIS-INDUCING FACTOR 1"/>
    <property type="match status" value="1"/>
</dbReference>
<name>A0A9D1UM63_9CORY</name>
<evidence type="ECO:0000256" key="4">
    <source>
        <dbReference type="ARBA" id="ARBA00023002"/>
    </source>
</evidence>
<comment type="caution">
    <text evidence="7">The sequence shown here is derived from an EMBL/GenBank/DDBJ whole genome shotgun (WGS) entry which is preliminary data.</text>
</comment>
<dbReference type="Gene3D" id="3.50.50.60">
    <property type="entry name" value="FAD/NAD(P)-binding domain"/>
    <property type="match status" value="2"/>
</dbReference>
<evidence type="ECO:0000259" key="6">
    <source>
        <dbReference type="Pfam" id="PF14759"/>
    </source>
</evidence>
<dbReference type="InterPro" id="IPR050446">
    <property type="entry name" value="FAD-oxidoreductase/Apoptosis"/>
</dbReference>
<evidence type="ECO:0000313" key="7">
    <source>
        <dbReference type="EMBL" id="HIW91515.1"/>
    </source>
</evidence>
<keyword evidence="3" id="KW-0274">FAD</keyword>